<evidence type="ECO:0000259" key="2">
    <source>
        <dbReference type="Pfam" id="PF23400"/>
    </source>
</evidence>
<dbReference type="EMBL" id="SRZA01000016">
    <property type="protein sequence ID" value="TGY06048.1"/>
    <property type="molecule type" value="Genomic_DNA"/>
</dbReference>
<dbReference type="Proteomes" id="UP000305751">
    <property type="component" value="Unassembled WGS sequence"/>
</dbReference>
<keyword evidence="4" id="KW-1185">Reference proteome</keyword>
<organism evidence="3 4">
    <name type="scientific">Bacteroides acidifaciens</name>
    <dbReference type="NCBI Taxonomy" id="85831"/>
    <lineage>
        <taxon>Bacteria</taxon>
        <taxon>Pseudomonadati</taxon>
        <taxon>Bacteroidota</taxon>
        <taxon>Bacteroidia</taxon>
        <taxon>Bacteroidales</taxon>
        <taxon>Bacteroidaceae</taxon>
        <taxon>Bacteroides</taxon>
    </lineage>
</organism>
<dbReference type="Gene3D" id="3.40.50.10770">
    <property type="entry name" value="Hypothetical protein VC1899 like domain (Restriction endonuclease-like)"/>
    <property type="match status" value="1"/>
</dbReference>
<comment type="caution">
    <text evidence="3">The sequence shown here is derived from an EMBL/GenBank/DDBJ whole genome shotgun (WGS) entry which is preliminary data.</text>
</comment>
<gene>
    <name evidence="3" type="ORF">E5356_07475</name>
</gene>
<dbReference type="Pfam" id="PF23400">
    <property type="entry name" value="CARF_Card1"/>
    <property type="match status" value="1"/>
</dbReference>
<dbReference type="InterPro" id="IPR056339">
    <property type="entry name" value="CARF_Card1"/>
</dbReference>
<protein>
    <submittedName>
        <fullName evidence="3">DUF1887 family protein</fullName>
    </submittedName>
</protein>
<evidence type="ECO:0000313" key="3">
    <source>
        <dbReference type="EMBL" id="TGY06048.1"/>
    </source>
</evidence>
<dbReference type="InterPro" id="IPR011856">
    <property type="entry name" value="tRNA_endonuc-like_dom_sf"/>
</dbReference>
<proteinExistence type="predicted"/>
<accession>A0A4S2AWX3</accession>
<dbReference type="InterPro" id="IPR015093">
    <property type="entry name" value="Card1_endonucl_dom"/>
</dbReference>
<name>A0A4S2AWX3_9BACE</name>
<dbReference type="Pfam" id="PF09002">
    <property type="entry name" value="Card1_endonuc"/>
    <property type="match status" value="1"/>
</dbReference>
<feature type="domain" description="Card1 endonuclease" evidence="1">
    <location>
        <begin position="240"/>
        <end position="327"/>
    </location>
</feature>
<dbReference type="InterPro" id="IPR011335">
    <property type="entry name" value="Restrct_endonuc-II-like"/>
</dbReference>
<dbReference type="Gene3D" id="3.40.1350.10">
    <property type="match status" value="1"/>
</dbReference>
<evidence type="ECO:0000313" key="4">
    <source>
        <dbReference type="Proteomes" id="UP000305751"/>
    </source>
</evidence>
<dbReference type="GO" id="GO:0003676">
    <property type="term" value="F:nucleic acid binding"/>
    <property type="evidence" value="ECO:0007669"/>
    <property type="project" value="InterPro"/>
</dbReference>
<sequence length="377" mass="43797">MAHIHISLIGGQSYPVYLGIADLNPDGIILIHSSQSREEAERIQQEIDVPTHLLEFDPVDIQSIYHQLEKNFTRLSSDDIYTVNITGGTKLWSIAFYEYFKRYSNAKLIYIDQNNCVCNLVTLEKYQSVVSFDTDSVLRLNGTKAESYLLYQDYTEADKNCINRIKKLRRHSYEKFNAFSIPNKKWENELKQKKSGSWRLEDGSQIEWDKETTTIKILLINNKSEKLNDMLTSPHIFNLFFHTGWFEYEVASLLSTWQYAKEIRMNVKFPYNAERNPKNEIDLIVNTGNRLLFVECKTQISDITDIDKFRTAVKNYGGMACKALFVTDAPMKKTAAEKCEDSGILSFSIRDCNQSFFSIQEMLHLKLEQELFAINKK</sequence>
<dbReference type="RefSeq" id="WP_136014020.1">
    <property type="nucleotide sequence ID" value="NZ_CAJTBC010000024.1"/>
</dbReference>
<reference evidence="3 4" key="1">
    <citation type="submission" date="2019-04" db="EMBL/GenBank/DDBJ databases">
        <title>Microbes associate with the intestines of laboratory mice.</title>
        <authorList>
            <person name="Navarre W."/>
            <person name="Wong E."/>
            <person name="Huang K."/>
            <person name="Tropini C."/>
            <person name="Ng K."/>
            <person name="Yu B."/>
        </authorList>
    </citation>
    <scope>NUCLEOTIDE SEQUENCE [LARGE SCALE GENOMIC DNA]</scope>
    <source>
        <strain evidence="3 4">NM70_E10</strain>
    </source>
</reference>
<dbReference type="AlphaFoldDB" id="A0A4S2AWX3"/>
<evidence type="ECO:0000259" key="1">
    <source>
        <dbReference type="Pfam" id="PF09002"/>
    </source>
</evidence>
<feature type="domain" description="Card1 CARF" evidence="2">
    <location>
        <begin position="4"/>
        <end position="125"/>
    </location>
</feature>
<dbReference type="SUPFAM" id="SSF52980">
    <property type="entry name" value="Restriction endonuclease-like"/>
    <property type="match status" value="1"/>
</dbReference>